<gene>
    <name evidence="6" type="ORF">ILUMI_26262</name>
</gene>
<dbReference type="Gene3D" id="1.10.1450.10">
    <property type="entry name" value="Tetraspanin"/>
    <property type="match status" value="1"/>
</dbReference>
<feature type="transmembrane region" description="Helical" evidence="5">
    <location>
        <begin position="12"/>
        <end position="32"/>
    </location>
</feature>
<keyword evidence="2 5" id="KW-0812">Transmembrane</keyword>
<evidence type="ECO:0000256" key="5">
    <source>
        <dbReference type="SAM" id="Phobius"/>
    </source>
</evidence>
<dbReference type="Pfam" id="PF00335">
    <property type="entry name" value="Tetraspanin"/>
    <property type="match status" value="1"/>
</dbReference>
<comment type="subcellular location">
    <subcellularLocation>
        <location evidence="1">Membrane</location>
        <topology evidence="1">Multi-pass membrane protein</topology>
    </subcellularLocation>
</comment>
<dbReference type="SUPFAM" id="SSF48652">
    <property type="entry name" value="Tetraspanin"/>
    <property type="match status" value="1"/>
</dbReference>
<feature type="transmembrane region" description="Helical" evidence="5">
    <location>
        <begin position="44"/>
        <end position="64"/>
    </location>
</feature>
<evidence type="ECO:0000256" key="1">
    <source>
        <dbReference type="ARBA" id="ARBA00004141"/>
    </source>
</evidence>
<protein>
    <recommendedName>
        <fullName evidence="8">Tetraspanin</fullName>
    </recommendedName>
</protein>
<dbReference type="InterPro" id="IPR008952">
    <property type="entry name" value="Tetraspanin_EC2_sf"/>
</dbReference>
<keyword evidence="3 5" id="KW-1133">Transmembrane helix</keyword>
<evidence type="ECO:0000256" key="2">
    <source>
        <dbReference type="ARBA" id="ARBA00022692"/>
    </source>
</evidence>
<dbReference type="EMBL" id="VTPC01091055">
    <property type="protein sequence ID" value="KAF2879933.1"/>
    <property type="molecule type" value="Genomic_DNA"/>
</dbReference>
<dbReference type="GO" id="GO:0016020">
    <property type="term" value="C:membrane"/>
    <property type="evidence" value="ECO:0007669"/>
    <property type="project" value="UniProtKB-SubCell"/>
</dbReference>
<keyword evidence="4 5" id="KW-0472">Membrane</keyword>
<dbReference type="OrthoDB" id="9836210at2759"/>
<evidence type="ECO:0000256" key="4">
    <source>
        <dbReference type="ARBA" id="ARBA00023136"/>
    </source>
</evidence>
<name>A0A8K0C8D1_IGNLU</name>
<dbReference type="AlphaFoldDB" id="A0A8K0C8D1"/>
<sequence length="303" mass="33520">MILANIEWIGALCTFLSLACAIQLIVTGIFAMCIPEVLLLTGSHLSTGAGLMSGFVALPTALRLKTAQISPNMDRIYGYTLCYQRLAISVSGTLHLIAVTLTVSALAISTNLRKDFKLLMMNYHTKTSSKNLVDNIQFVLQCCGGHNYEDWFAIDWVGYDLGNGMSKRRKHSIRELLKEDTDAYPDLALLRNDAVPFSCCARSILSSCIHQNLIQLGTSTINKNGCVKKLLIAVHLLLWCEMFIYGICLGLEIAVLVLLRSNYCATKSKGVREVVIKYGECHCEYPVRTKSSTSASSKSSRYR</sequence>
<keyword evidence="7" id="KW-1185">Reference proteome</keyword>
<dbReference type="Proteomes" id="UP000801492">
    <property type="component" value="Unassembled WGS sequence"/>
</dbReference>
<evidence type="ECO:0000256" key="3">
    <source>
        <dbReference type="ARBA" id="ARBA00022989"/>
    </source>
</evidence>
<reference evidence="6" key="1">
    <citation type="submission" date="2019-08" db="EMBL/GenBank/DDBJ databases">
        <title>The genome of the North American firefly Photinus pyralis.</title>
        <authorList>
            <consortium name="Photinus pyralis genome working group"/>
            <person name="Fallon T.R."/>
            <person name="Sander Lower S.E."/>
            <person name="Weng J.-K."/>
        </authorList>
    </citation>
    <scope>NUCLEOTIDE SEQUENCE</scope>
    <source>
        <strain evidence="6">TRF0915ILg1</strain>
        <tissue evidence="6">Whole body</tissue>
    </source>
</reference>
<accession>A0A8K0C8D1</accession>
<evidence type="ECO:0000313" key="6">
    <source>
        <dbReference type="EMBL" id="KAF2879933.1"/>
    </source>
</evidence>
<dbReference type="InterPro" id="IPR018499">
    <property type="entry name" value="Tetraspanin/Peripherin"/>
</dbReference>
<evidence type="ECO:0000313" key="7">
    <source>
        <dbReference type="Proteomes" id="UP000801492"/>
    </source>
</evidence>
<feature type="transmembrane region" description="Helical" evidence="5">
    <location>
        <begin position="85"/>
        <end position="108"/>
    </location>
</feature>
<organism evidence="6 7">
    <name type="scientific">Ignelater luminosus</name>
    <name type="common">Cucubano</name>
    <name type="synonym">Pyrophorus luminosus</name>
    <dbReference type="NCBI Taxonomy" id="2038154"/>
    <lineage>
        <taxon>Eukaryota</taxon>
        <taxon>Metazoa</taxon>
        <taxon>Ecdysozoa</taxon>
        <taxon>Arthropoda</taxon>
        <taxon>Hexapoda</taxon>
        <taxon>Insecta</taxon>
        <taxon>Pterygota</taxon>
        <taxon>Neoptera</taxon>
        <taxon>Endopterygota</taxon>
        <taxon>Coleoptera</taxon>
        <taxon>Polyphaga</taxon>
        <taxon>Elateriformia</taxon>
        <taxon>Elateroidea</taxon>
        <taxon>Elateridae</taxon>
        <taxon>Agrypninae</taxon>
        <taxon>Pyrophorini</taxon>
        <taxon>Ignelater</taxon>
    </lineage>
</organism>
<comment type="caution">
    <text evidence="6">The sequence shown here is derived from an EMBL/GenBank/DDBJ whole genome shotgun (WGS) entry which is preliminary data.</text>
</comment>
<proteinExistence type="predicted"/>
<evidence type="ECO:0008006" key="8">
    <source>
        <dbReference type="Google" id="ProtNLM"/>
    </source>
</evidence>
<feature type="transmembrane region" description="Helical" evidence="5">
    <location>
        <begin position="236"/>
        <end position="259"/>
    </location>
</feature>